<dbReference type="PANTHER" id="PTHR34835">
    <property type="entry name" value="OS07G0283600 PROTEIN-RELATED"/>
    <property type="match status" value="1"/>
</dbReference>
<feature type="compositionally biased region" description="Polar residues" evidence="4">
    <location>
        <begin position="28"/>
        <end position="38"/>
    </location>
</feature>
<gene>
    <name evidence="6" type="ORF">LITE_LOCUS17511</name>
</gene>
<reference evidence="6" key="1">
    <citation type="submission" date="2022-08" db="EMBL/GenBank/DDBJ databases">
        <authorList>
            <person name="Gutierrez-Valencia J."/>
        </authorList>
    </citation>
    <scope>NUCLEOTIDE SEQUENCE</scope>
</reference>
<dbReference type="Proteomes" id="UP001154282">
    <property type="component" value="Unassembled WGS sequence"/>
</dbReference>
<keyword evidence="7" id="KW-1185">Reference proteome</keyword>
<evidence type="ECO:0000256" key="2">
    <source>
        <dbReference type="ARBA" id="ARBA00022670"/>
    </source>
</evidence>
<feature type="compositionally biased region" description="Basic and acidic residues" evidence="4">
    <location>
        <begin position="1"/>
        <end position="10"/>
    </location>
</feature>
<dbReference type="SUPFAM" id="SSF54001">
    <property type="entry name" value="Cysteine proteinases"/>
    <property type="match status" value="1"/>
</dbReference>
<name>A0AAV0K8J0_9ROSI</name>
<evidence type="ECO:0000259" key="5">
    <source>
        <dbReference type="Pfam" id="PF02902"/>
    </source>
</evidence>
<evidence type="ECO:0000256" key="3">
    <source>
        <dbReference type="ARBA" id="ARBA00022801"/>
    </source>
</evidence>
<protein>
    <recommendedName>
        <fullName evidence="5">Ubiquitin-like protease family profile domain-containing protein</fullName>
    </recommendedName>
</protein>
<feature type="compositionally biased region" description="Basic residues" evidence="4">
    <location>
        <begin position="170"/>
        <end position="185"/>
    </location>
</feature>
<feature type="region of interest" description="Disordered" evidence="4">
    <location>
        <begin position="1"/>
        <end position="94"/>
    </location>
</feature>
<evidence type="ECO:0000256" key="4">
    <source>
        <dbReference type="SAM" id="MobiDB-lite"/>
    </source>
</evidence>
<accession>A0AAV0K8J0</accession>
<dbReference type="EMBL" id="CAMGYJ010000005">
    <property type="protein sequence ID" value="CAI0418007.1"/>
    <property type="molecule type" value="Genomic_DNA"/>
</dbReference>
<dbReference type="GO" id="GO:0008234">
    <property type="term" value="F:cysteine-type peptidase activity"/>
    <property type="evidence" value="ECO:0007669"/>
    <property type="project" value="InterPro"/>
</dbReference>
<dbReference type="Gene3D" id="3.40.395.10">
    <property type="entry name" value="Adenoviral Proteinase, Chain A"/>
    <property type="match status" value="1"/>
</dbReference>
<dbReference type="GO" id="GO:0006508">
    <property type="term" value="P:proteolysis"/>
    <property type="evidence" value="ECO:0007669"/>
    <property type="project" value="UniProtKB-KW"/>
</dbReference>
<dbReference type="InterPro" id="IPR003653">
    <property type="entry name" value="Peptidase_C48_C"/>
</dbReference>
<evidence type="ECO:0000313" key="6">
    <source>
        <dbReference type="EMBL" id="CAI0418007.1"/>
    </source>
</evidence>
<feature type="region of interest" description="Disordered" evidence="4">
    <location>
        <begin position="608"/>
        <end position="654"/>
    </location>
</feature>
<dbReference type="Pfam" id="PF02902">
    <property type="entry name" value="Peptidase_C48"/>
    <property type="match status" value="1"/>
</dbReference>
<evidence type="ECO:0000313" key="7">
    <source>
        <dbReference type="Proteomes" id="UP001154282"/>
    </source>
</evidence>
<feature type="region of interest" description="Disordered" evidence="4">
    <location>
        <begin position="690"/>
        <end position="717"/>
    </location>
</feature>
<keyword evidence="2" id="KW-0645">Protease</keyword>
<sequence length="838" mass="94383">ESGLHARDSATARVAPGALHQPMRPNQVAASTAHSTKSLPARTPLARAAQPSRGPRALHQRALPNQVAARVAHSTSPRRTRPNPSCGPDSTCGPAPISTPRQKYCCRHQDLNPRHSSTRQATSLAGYMRACRILLFRLPSLCAACEFIVVQLPSLGFVHPFDQEQTGEKQRKRRGISNRISSHKMSKVDEGVSSELNDENQQRKEKVYLSSRCGVQEFSGLIDSLSDDKKHLIEDMGFGGLLHLKKHKLKLKLCEELMMRFDVTTSQLNVHGNRLTLRVDDVVTILGLHGGGMDVDTNLGEGDEVRVRFNLGYGQIKCSNLKTDMMKDLTVGEEFRGKFLLYSMSRLLRPSTAVYVPNNYLRILGNIDDVGNLNWAKFVYDGLLEGIKDYQNKLEGTSREQSVTGCILLLEIFYLEHVNMHNVTRHSSSLPRIRHWDDKSIGTIVKKVSSLGGVDSIQVEFGRDGASCFTIEDVTAQIVQLRNEFQQEMHSTKSQIGDLKKEMSDSMSQIITKLSSIESHLETKAANKTIEDEAVQVRTKKGELNDDAIAHEKTFEEVRTGADHTISEENMTTNEDSTNVYDKLNNMARDFKAKEDFVELSDDASSLLKASTPKGNHLVKQGNRRSGAISSQNEKKRKANQHEEDETDSFEALMAGVDQKIRSREDSNMGLRKKEVLKAGPQFQFPYVADKPAVRGRGRQQGPKQQGTKKGGRSKKKLDDDWENKVINLVVAGLTLEYRDNKESDYWFMPWSFTIYLPICEHEHWYLAIVNMEIKEVYLLDSYALKDDSPRKEKIRQILSVLDEMLHHDNFEGKSEETIPLLKTFEVKSIPVLQQPNT</sequence>
<dbReference type="PANTHER" id="PTHR34835:SF34">
    <property type="entry name" value="OS08G0555500 PROTEIN"/>
    <property type="match status" value="1"/>
</dbReference>
<comment type="similarity">
    <text evidence="1">Belongs to the peptidase C48 family.</text>
</comment>
<dbReference type="InterPro" id="IPR038765">
    <property type="entry name" value="Papain-like_cys_pep_sf"/>
</dbReference>
<proteinExistence type="inferred from homology"/>
<comment type="caution">
    <text evidence="6">The sequence shown here is derived from an EMBL/GenBank/DDBJ whole genome shotgun (WGS) entry which is preliminary data.</text>
</comment>
<keyword evidence="3" id="KW-0378">Hydrolase</keyword>
<dbReference type="AlphaFoldDB" id="A0AAV0K8J0"/>
<organism evidence="6 7">
    <name type="scientific">Linum tenue</name>
    <dbReference type="NCBI Taxonomy" id="586396"/>
    <lineage>
        <taxon>Eukaryota</taxon>
        <taxon>Viridiplantae</taxon>
        <taxon>Streptophyta</taxon>
        <taxon>Embryophyta</taxon>
        <taxon>Tracheophyta</taxon>
        <taxon>Spermatophyta</taxon>
        <taxon>Magnoliopsida</taxon>
        <taxon>eudicotyledons</taxon>
        <taxon>Gunneridae</taxon>
        <taxon>Pentapetalae</taxon>
        <taxon>rosids</taxon>
        <taxon>fabids</taxon>
        <taxon>Malpighiales</taxon>
        <taxon>Linaceae</taxon>
        <taxon>Linum</taxon>
    </lineage>
</organism>
<feature type="region of interest" description="Disordered" evidence="4">
    <location>
        <begin position="164"/>
        <end position="199"/>
    </location>
</feature>
<feature type="domain" description="Ubiquitin-like protease family profile" evidence="5">
    <location>
        <begin position="745"/>
        <end position="838"/>
    </location>
</feature>
<evidence type="ECO:0000256" key="1">
    <source>
        <dbReference type="ARBA" id="ARBA00005234"/>
    </source>
</evidence>
<feature type="non-terminal residue" evidence="6">
    <location>
        <position position="1"/>
    </location>
</feature>